<name>A0ABP7DNX2_9GAMM</name>
<dbReference type="Proteomes" id="UP001501479">
    <property type="component" value="Unassembled WGS sequence"/>
</dbReference>
<evidence type="ECO:0000313" key="1">
    <source>
        <dbReference type="EMBL" id="GAA3708275.1"/>
    </source>
</evidence>
<proteinExistence type="predicted"/>
<comment type="caution">
    <text evidence="1">The sequence shown here is derived from an EMBL/GenBank/DDBJ whole genome shotgun (WGS) entry which is preliminary data.</text>
</comment>
<dbReference type="EMBL" id="BAABDS010000024">
    <property type="protein sequence ID" value="GAA3708275.1"/>
    <property type="molecule type" value="Genomic_DNA"/>
</dbReference>
<keyword evidence="2" id="KW-1185">Reference proteome</keyword>
<evidence type="ECO:0000313" key="2">
    <source>
        <dbReference type="Proteomes" id="UP001501479"/>
    </source>
</evidence>
<protein>
    <submittedName>
        <fullName evidence="1">Uncharacterized protein</fullName>
    </submittedName>
</protein>
<accession>A0ABP7DNX2</accession>
<gene>
    <name evidence="1" type="ORF">GCM10022421_14060</name>
</gene>
<sequence length="54" mass="6870">MVMLKHYSGTERRQQCRRKILDRRDLIRWEPDHHERRQLRGRRTVDNARTLWDQ</sequence>
<reference evidence="2" key="1">
    <citation type="journal article" date="2019" name="Int. J. Syst. Evol. Microbiol.">
        <title>The Global Catalogue of Microorganisms (GCM) 10K type strain sequencing project: providing services to taxonomists for standard genome sequencing and annotation.</title>
        <authorList>
            <consortium name="The Broad Institute Genomics Platform"/>
            <consortium name="The Broad Institute Genome Sequencing Center for Infectious Disease"/>
            <person name="Wu L."/>
            <person name="Ma J."/>
        </authorList>
    </citation>
    <scope>NUCLEOTIDE SEQUENCE [LARGE SCALE GENOMIC DNA]</scope>
    <source>
        <strain evidence="2">JCM 17329</strain>
    </source>
</reference>
<organism evidence="1 2">
    <name type="scientific">Oceanisphaera sediminis</name>
    <dbReference type="NCBI Taxonomy" id="981381"/>
    <lineage>
        <taxon>Bacteria</taxon>
        <taxon>Pseudomonadati</taxon>
        <taxon>Pseudomonadota</taxon>
        <taxon>Gammaproteobacteria</taxon>
        <taxon>Aeromonadales</taxon>
        <taxon>Aeromonadaceae</taxon>
        <taxon>Oceanisphaera</taxon>
    </lineage>
</organism>